<comment type="caution">
    <text evidence="2">The sequence shown here is derived from an EMBL/GenBank/DDBJ whole genome shotgun (WGS) entry which is preliminary data.</text>
</comment>
<reference evidence="2 3" key="1">
    <citation type="submission" date="2020-08" db="EMBL/GenBank/DDBJ databases">
        <title>Sequencing the genomes of 1000 actinobacteria strains.</title>
        <authorList>
            <person name="Klenk H.-P."/>
        </authorList>
    </citation>
    <scope>NUCLEOTIDE SEQUENCE [LARGE SCALE GENOMIC DNA]</scope>
    <source>
        <strain evidence="2 3">DSM 41827</strain>
    </source>
</reference>
<feature type="region of interest" description="Disordered" evidence="1">
    <location>
        <begin position="86"/>
        <end position="108"/>
    </location>
</feature>
<evidence type="ECO:0000313" key="2">
    <source>
        <dbReference type="EMBL" id="MBA9057282.1"/>
    </source>
</evidence>
<accession>A0A7W3RPH9</accession>
<feature type="region of interest" description="Disordered" evidence="1">
    <location>
        <begin position="371"/>
        <end position="414"/>
    </location>
</feature>
<evidence type="ECO:0000256" key="1">
    <source>
        <dbReference type="SAM" id="MobiDB-lite"/>
    </source>
</evidence>
<feature type="region of interest" description="Disordered" evidence="1">
    <location>
        <begin position="320"/>
        <end position="350"/>
    </location>
</feature>
<keyword evidence="3" id="KW-1185">Reference proteome</keyword>
<organism evidence="2 3">
    <name type="scientific">Streptomyces murinus</name>
    <dbReference type="NCBI Taxonomy" id="33900"/>
    <lineage>
        <taxon>Bacteria</taxon>
        <taxon>Bacillati</taxon>
        <taxon>Actinomycetota</taxon>
        <taxon>Actinomycetes</taxon>
        <taxon>Kitasatosporales</taxon>
        <taxon>Streptomycetaceae</taxon>
        <taxon>Streptomyces</taxon>
    </lineage>
</organism>
<dbReference type="EMBL" id="JACJIJ010000002">
    <property type="protein sequence ID" value="MBA9057282.1"/>
    <property type="molecule type" value="Genomic_DNA"/>
</dbReference>
<feature type="compositionally biased region" description="Low complexity" evidence="1">
    <location>
        <begin position="332"/>
        <end position="343"/>
    </location>
</feature>
<sequence length="414" mass="41570">MDFEEVPGRFGGAPAQLGDDLGGHAVHGGAHARRDGVVDGGGDQRMHELQLAAPVFGGRGLGCGEDAGGAQQTGTVPGGVLVHGGEAGDRLQGDAGAEDGGGPGELGGLEAEFLDPVDESAAAGRAVEGAQFPGAGLHRRQFALLHLGEEFDGVVRIARGDGPDLAAERVVGVPTEGGAGESGRRVGGELAQVVDGAARGLGDRVEVPGALPADVAGSAGDHDQDGQVVQAFGEGGEPAQGLLVGPVRVVDQQHERPFAAGEPADGGHESVAHVLRVGALLLRFGYAEGGTGDVVPVAEVLAGLLGQQRQQRGLEQLPYHVEGHGPQGLGAAGVPDGAAPAFGHPAGLGQQRGLAEARLAAEDQQAARGGLVGAQLLDGPRDGVDLRVPLPQGSRSGRRRPSLRHPVTSPRSPE</sequence>
<protein>
    <submittedName>
        <fullName evidence="2">Uncharacterized protein</fullName>
    </submittedName>
</protein>
<evidence type="ECO:0000313" key="3">
    <source>
        <dbReference type="Proteomes" id="UP000577386"/>
    </source>
</evidence>
<gene>
    <name evidence="2" type="ORF">HDA42_006460</name>
</gene>
<dbReference type="AlphaFoldDB" id="A0A7W3RPH9"/>
<name>A0A7W3RPH9_STRMR</name>
<feature type="compositionally biased region" description="Gly residues" evidence="1">
    <location>
        <begin position="98"/>
        <end position="107"/>
    </location>
</feature>
<dbReference type="Proteomes" id="UP000577386">
    <property type="component" value="Unassembled WGS sequence"/>
</dbReference>
<proteinExistence type="predicted"/>